<dbReference type="VEuPathDB" id="FungiDB:GMDG_09074"/>
<evidence type="ECO:0000313" key="3">
    <source>
        <dbReference type="Proteomes" id="UP000011064"/>
    </source>
</evidence>
<dbReference type="InterPro" id="IPR050237">
    <property type="entry name" value="ATP-dep_AMP-bd_enzyme"/>
</dbReference>
<name>L8FY08_PSED2</name>
<organism evidence="2 3">
    <name type="scientific">Pseudogymnoascus destructans (strain ATCC MYA-4855 / 20631-21)</name>
    <name type="common">Bat white-nose syndrome fungus</name>
    <name type="synonym">Geomyces destructans</name>
    <dbReference type="NCBI Taxonomy" id="658429"/>
    <lineage>
        <taxon>Eukaryota</taxon>
        <taxon>Fungi</taxon>
        <taxon>Dikarya</taxon>
        <taxon>Ascomycota</taxon>
        <taxon>Pezizomycotina</taxon>
        <taxon>Leotiomycetes</taxon>
        <taxon>Thelebolales</taxon>
        <taxon>Thelebolaceae</taxon>
        <taxon>Pseudogymnoascus</taxon>
    </lineage>
</organism>
<dbReference type="Gene3D" id="3.40.50.12780">
    <property type="entry name" value="N-terminal domain of ligase-like"/>
    <property type="match status" value="1"/>
</dbReference>
<dbReference type="InterPro" id="IPR042099">
    <property type="entry name" value="ANL_N_sf"/>
</dbReference>
<sequence>MLGLMQDWPLTVDKILDHGKNWHGHREVVTRSVEGPIVRTTYAEIHARAKRVSSVLKDWDVKVGDRVATLAWNTGRHMEVWYGIMGVGAVCHTLNPRLFPEQLIYIINHAEDQIIFVDLTFIPLLEAILPHCPLVKRVV</sequence>
<proteinExistence type="predicted"/>
<dbReference type="EMBL" id="GL575013">
    <property type="protein sequence ID" value="ELR04561.1"/>
    <property type="molecule type" value="Genomic_DNA"/>
</dbReference>
<dbReference type="InterPro" id="IPR000873">
    <property type="entry name" value="AMP-dep_synth/lig_dom"/>
</dbReference>
<dbReference type="Proteomes" id="UP000011064">
    <property type="component" value="Unassembled WGS sequence"/>
</dbReference>
<keyword evidence="3" id="KW-1185">Reference proteome</keyword>
<gene>
    <name evidence="2" type="ORF">GMDG_09074</name>
</gene>
<dbReference type="STRING" id="658429.L8FY08"/>
<reference evidence="3" key="1">
    <citation type="submission" date="2010-09" db="EMBL/GenBank/DDBJ databases">
        <title>The genome sequence of Geomyces destructans 20631-21.</title>
        <authorList>
            <consortium name="The Broad Institute Genome Sequencing Platform"/>
            <person name="Cuomo C.A."/>
            <person name="Blehert D.S."/>
            <person name="Lorch J.M."/>
            <person name="Young S.K."/>
            <person name="Zeng Q."/>
            <person name="Gargeya S."/>
            <person name="Fitzgerald M."/>
            <person name="Haas B."/>
            <person name="Abouelleil A."/>
            <person name="Alvarado L."/>
            <person name="Arachchi H.M."/>
            <person name="Berlin A."/>
            <person name="Brown A."/>
            <person name="Chapman S.B."/>
            <person name="Chen Z."/>
            <person name="Dunbar C."/>
            <person name="Freedman E."/>
            <person name="Gearin G."/>
            <person name="Gellesch M."/>
            <person name="Goldberg J."/>
            <person name="Griggs A."/>
            <person name="Gujja S."/>
            <person name="Heiman D."/>
            <person name="Howarth C."/>
            <person name="Larson L."/>
            <person name="Lui A."/>
            <person name="MacDonald P.J.P."/>
            <person name="Montmayeur A."/>
            <person name="Murphy C."/>
            <person name="Neiman D."/>
            <person name="Pearson M."/>
            <person name="Priest M."/>
            <person name="Roberts A."/>
            <person name="Saif S."/>
            <person name="Shea T."/>
            <person name="Shenoy N."/>
            <person name="Sisk P."/>
            <person name="Stolte C."/>
            <person name="Sykes S."/>
            <person name="Wortman J."/>
            <person name="Nusbaum C."/>
            <person name="Birren B."/>
        </authorList>
    </citation>
    <scope>NUCLEOTIDE SEQUENCE [LARGE SCALE GENOMIC DNA]</scope>
    <source>
        <strain evidence="3">ATCC MYA-4855 / 20631-21</strain>
    </source>
</reference>
<dbReference type="Pfam" id="PF00501">
    <property type="entry name" value="AMP-binding"/>
    <property type="match status" value="1"/>
</dbReference>
<dbReference type="HOGENOM" id="CLU_153596_0_0_1"/>
<protein>
    <recommendedName>
        <fullName evidence="1">AMP-dependent synthetase/ligase domain-containing protein</fullName>
    </recommendedName>
</protein>
<dbReference type="PANTHER" id="PTHR43767">
    <property type="entry name" value="LONG-CHAIN-FATTY-ACID--COA LIGASE"/>
    <property type="match status" value="1"/>
</dbReference>
<accession>L8FY08</accession>
<dbReference type="AlphaFoldDB" id="L8FY08"/>
<evidence type="ECO:0000259" key="1">
    <source>
        <dbReference type="Pfam" id="PF00501"/>
    </source>
</evidence>
<evidence type="ECO:0000313" key="2">
    <source>
        <dbReference type="EMBL" id="ELR04561.1"/>
    </source>
</evidence>
<dbReference type="PANTHER" id="PTHR43767:SF11">
    <property type="entry name" value="MEDIUM-CHAIN-FATTY-ACID--COA LIGASE"/>
    <property type="match status" value="1"/>
</dbReference>
<dbReference type="InParanoid" id="L8FY08"/>
<dbReference type="SUPFAM" id="SSF56801">
    <property type="entry name" value="Acetyl-CoA synthetase-like"/>
    <property type="match status" value="1"/>
</dbReference>
<feature type="domain" description="AMP-dependent synthetase/ligase" evidence="1">
    <location>
        <begin position="26"/>
        <end position="118"/>
    </location>
</feature>
<feature type="non-terminal residue" evidence="2">
    <location>
        <position position="139"/>
    </location>
</feature>